<evidence type="ECO:0008006" key="6">
    <source>
        <dbReference type="Google" id="ProtNLM"/>
    </source>
</evidence>
<dbReference type="PANTHER" id="PTHR45641:SF19">
    <property type="entry name" value="NEPHROCYSTIN-3"/>
    <property type="match status" value="1"/>
</dbReference>
<evidence type="ECO:0000313" key="4">
    <source>
        <dbReference type="EMBL" id="KAF2859456.1"/>
    </source>
</evidence>
<evidence type="ECO:0000256" key="1">
    <source>
        <dbReference type="ARBA" id="ARBA00022737"/>
    </source>
</evidence>
<dbReference type="Proteomes" id="UP000799421">
    <property type="component" value="Unassembled WGS sequence"/>
</dbReference>
<gene>
    <name evidence="4" type="ORF">K470DRAFT_234252</name>
</gene>
<keyword evidence="5" id="KW-1185">Reference proteome</keyword>
<dbReference type="PROSITE" id="PS50005">
    <property type="entry name" value="TPR"/>
    <property type="match status" value="1"/>
</dbReference>
<dbReference type="AlphaFoldDB" id="A0A6A7BVT0"/>
<dbReference type="PANTHER" id="PTHR45641">
    <property type="entry name" value="TETRATRICOPEPTIDE REPEAT PROTEIN (AFU_ORTHOLOGUE AFUA_6G03870)"/>
    <property type="match status" value="1"/>
</dbReference>
<dbReference type="Gene3D" id="1.25.40.10">
    <property type="entry name" value="Tetratricopeptide repeat domain"/>
    <property type="match status" value="3"/>
</dbReference>
<dbReference type="InterPro" id="IPR011990">
    <property type="entry name" value="TPR-like_helical_dom_sf"/>
</dbReference>
<feature type="non-terminal residue" evidence="4">
    <location>
        <position position="429"/>
    </location>
</feature>
<dbReference type="SUPFAM" id="SSF48452">
    <property type="entry name" value="TPR-like"/>
    <property type="match status" value="1"/>
</dbReference>
<dbReference type="EMBL" id="MU005992">
    <property type="protein sequence ID" value="KAF2859456.1"/>
    <property type="molecule type" value="Genomic_DNA"/>
</dbReference>
<keyword evidence="1" id="KW-0677">Repeat</keyword>
<name>A0A6A7BVT0_9PEZI</name>
<dbReference type="SMART" id="SM00028">
    <property type="entry name" value="TPR"/>
    <property type="match status" value="4"/>
</dbReference>
<keyword evidence="2 3" id="KW-0802">TPR repeat</keyword>
<dbReference type="OrthoDB" id="3694819at2759"/>
<dbReference type="Pfam" id="PF13374">
    <property type="entry name" value="TPR_10"/>
    <property type="match status" value="1"/>
</dbReference>
<accession>A0A6A7BVT0</accession>
<dbReference type="InterPro" id="IPR019734">
    <property type="entry name" value="TPR_rpt"/>
</dbReference>
<evidence type="ECO:0000256" key="2">
    <source>
        <dbReference type="ARBA" id="ARBA00022803"/>
    </source>
</evidence>
<feature type="repeat" description="TPR" evidence="3">
    <location>
        <begin position="99"/>
        <end position="132"/>
    </location>
</feature>
<reference evidence="4" key="1">
    <citation type="journal article" date="2020" name="Stud. Mycol.">
        <title>101 Dothideomycetes genomes: a test case for predicting lifestyles and emergence of pathogens.</title>
        <authorList>
            <person name="Haridas S."/>
            <person name="Albert R."/>
            <person name="Binder M."/>
            <person name="Bloem J."/>
            <person name="Labutti K."/>
            <person name="Salamov A."/>
            <person name="Andreopoulos B."/>
            <person name="Baker S."/>
            <person name="Barry K."/>
            <person name="Bills G."/>
            <person name="Bluhm B."/>
            <person name="Cannon C."/>
            <person name="Castanera R."/>
            <person name="Culley D."/>
            <person name="Daum C."/>
            <person name="Ezra D."/>
            <person name="Gonzalez J."/>
            <person name="Henrissat B."/>
            <person name="Kuo A."/>
            <person name="Liang C."/>
            <person name="Lipzen A."/>
            <person name="Lutzoni F."/>
            <person name="Magnuson J."/>
            <person name="Mondo S."/>
            <person name="Nolan M."/>
            <person name="Ohm R."/>
            <person name="Pangilinan J."/>
            <person name="Park H.-J."/>
            <person name="Ramirez L."/>
            <person name="Alfaro M."/>
            <person name="Sun H."/>
            <person name="Tritt A."/>
            <person name="Yoshinaga Y."/>
            <person name="Zwiers L.-H."/>
            <person name="Turgeon B."/>
            <person name="Goodwin S."/>
            <person name="Spatafora J."/>
            <person name="Crous P."/>
            <person name="Grigoriev I."/>
        </authorList>
    </citation>
    <scope>NUCLEOTIDE SEQUENCE</scope>
    <source>
        <strain evidence="4">CBS 480.64</strain>
    </source>
</reference>
<dbReference type="Pfam" id="PF13424">
    <property type="entry name" value="TPR_12"/>
    <property type="match status" value="1"/>
</dbReference>
<evidence type="ECO:0000313" key="5">
    <source>
        <dbReference type="Proteomes" id="UP000799421"/>
    </source>
</evidence>
<sequence>MLPIQITTQVSEEAKRFLRAAATSESLGRFSDAFEWYLKALEIQESTLGPNNISMLTTVNQNPKMFQQSTQNFYIQKAERYYLHARDGFRMTRNWEGIAMCLEKLGELYSQMGKWPAALDAMKQALEHSREHLSWLDEKVLERATKVAIYANQTGDLLLAREMTRHVFEGYNTLHGPTASETLNVLLERGKVEHRLGSEANAEVYYEKALKGYKACNGYTALYGPTASTTLSATMKLGRVYHRMGSEANTEAQYEKALKGYMKVLGLVSLDTIKIASTLANLYQKFGHQYLDKIEYLYLRALEGSRRLSQSFRIVAIGTKLSELYLKRRQLLEARRMLRHTFWIAKKSLSWKDSRMLRVVHDLGIVYRCLGINLRAAMALDWAWKGYREALGLQAEETLLVALDSAKLCHAMGIMKKAEEWYSIAFEGF</sequence>
<organism evidence="4 5">
    <name type="scientific">Piedraia hortae CBS 480.64</name>
    <dbReference type="NCBI Taxonomy" id="1314780"/>
    <lineage>
        <taxon>Eukaryota</taxon>
        <taxon>Fungi</taxon>
        <taxon>Dikarya</taxon>
        <taxon>Ascomycota</taxon>
        <taxon>Pezizomycotina</taxon>
        <taxon>Dothideomycetes</taxon>
        <taxon>Dothideomycetidae</taxon>
        <taxon>Capnodiales</taxon>
        <taxon>Piedraiaceae</taxon>
        <taxon>Piedraia</taxon>
    </lineage>
</organism>
<protein>
    <recommendedName>
        <fullName evidence="6">TPR-like protein</fullName>
    </recommendedName>
</protein>
<evidence type="ECO:0000256" key="3">
    <source>
        <dbReference type="PROSITE-ProRule" id="PRU00339"/>
    </source>
</evidence>
<proteinExistence type="predicted"/>